<dbReference type="FunFam" id="3.30.200.20:FF:000621">
    <property type="entry name" value="Putative L-type lectin-domain containing receptor kinase VII.2"/>
    <property type="match status" value="1"/>
</dbReference>
<dbReference type="Pfam" id="PF00069">
    <property type="entry name" value="Pkinase"/>
    <property type="match status" value="1"/>
</dbReference>
<dbReference type="FunFam" id="2.60.120.200:FF:000246">
    <property type="entry name" value="L-type lectin-domain containing receptor kinase V.9"/>
    <property type="match status" value="1"/>
</dbReference>
<evidence type="ECO:0000256" key="11">
    <source>
        <dbReference type="ARBA" id="ARBA00023170"/>
    </source>
</evidence>
<dbReference type="Pfam" id="PF00139">
    <property type="entry name" value="Lectin_legB"/>
    <property type="match status" value="1"/>
</dbReference>
<dbReference type="EMBL" id="JAAWWB010000008">
    <property type="protein sequence ID" value="KAG6777047.1"/>
    <property type="molecule type" value="Genomic_DNA"/>
</dbReference>
<dbReference type="Proteomes" id="UP000886885">
    <property type="component" value="Chromosome 4D"/>
</dbReference>
<dbReference type="InterPro" id="IPR050528">
    <property type="entry name" value="L-type_Lectin-RKs"/>
</dbReference>
<evidence type="ECO:0000256" key="13">
    <source>
        <dbReference type="ARBA" id="ARBA00048679"/>
    </source>
</evidence>
<keyword evidence="4" id="KW-0723">Serine/threonine-protein kinase</keyword>
<dbReference type="CDD" id="cd12087">
    <property type="entry name" value="TM_EGFR-like"/>
    <property type="match status" value="1"/>
</dbReference>
<keyword evidence="19" id="KW-1185">Reference proteome</keyword>
<evidence type="ECO:0000313" key="18">
    <source>
        <dbReference type="EMBL" id="KAG6777047.1"/>
    </source>
</evidence>
<comment type="catalytic activity">
    <reaction evidence="13">
        <text>L-seryl-[protein] + ATP = O-phospho-L-seryl-[protein] + ADP + H(+)</text>
        <dbReference type="Rhea" id="RHEA:17989"/>
        <dbReference type="Rhea" id="RHEA-COMP:9863"/>
        <dbReference type="Rhea" id="RHEA-COMP:11604"/>
        <dbReference type="ChEBI" id="CHEBI:15378"/>
        <dbReference type="ChEBI" id="CHEBI:29999"/>
        <dbReference type="ChEBI" id="CHEBI:30616"/>
        <dbReference type="ChEBI" id="CHEBI:83421"/>
        <dbReference type="ChEBI" id="CHEBI:456216"/>
        <dbReference type="EC" id="2.7.11.1"/>
    </reaction>
</comment>
<protein>
    <recommendedName>
        <fullName evidence="3">non-specific serine/threonine protein kinase</fullName>
        <ecNumber evidence="3">2.7.11.1</ecNumber>
    </recommendedName>
</protein>
<evidence type="ECO:0000256" key="10">
    <source>
        <dbReference type="ARBA" id="ARBA00023136"/>
    </source>
</evidence>
<dbReference type="PROSITE" id="PS00108">
    <property type="entry name" value="PROTEIN_KINASE_ST"/>
    <property type="match status" value="1"/>
</dbReference>
<dbReference type="PANTHER" id="PTHR27007">
    <property type="match status" value="1"/>
</dbReference>
<evidence type="ECO:0000256" key="4">
    <source>
        <dbReference type="ARBA" id="ARBA00022527"/>
    </source>
</evidence>
<dbReference type="AlphaFoldDB" id="A0A8X7ZZD4"/>
<organism evidence="18 19">
    <name type="scientific">Populus tomentosa</name>
    <name type="common">Chinese white poplar</name>
    <dbReference type="NCBI Taxonomy" id="118781"/>
    <lineage>
        <taxon>Eukaryota</taxon>
        <taxon>Viridiplantae</taxon>
        <taxon>Streptophyta</taxon>
        <taxon>Embryophyta</taxon>
        <taxon>Tracheophyta</taxon>
        <taxon>Spermatophyta</taxon>
        <taxon>Magnoliopsida</taxon>
        <taxon>eudicotyledons</taxon>
        <taxon>Gunneridae</taxon>
        <taxon>Pentapetalae</taxon>
        <taxon>rosids</taxon>
        <taxon>fabids</taxon>
        <taxon>Malpighiales</taxon>
        <taxon>Salicaceae</taxon>
        <taxon>Saliceae</taxon>
        <taxon>Populus</taxon>
    </lineage>
</organism>
<evidence type="ECO:0000256" key="5">
    <source>
        <dbReference type="ARBA" id="ARBA00022679"/>
    </source>
</evidence>
<keyword evidence="5" id="KW-0808">Transferase</keyword>
<keyword evidence="16" id="KW-1133">Transmembrane helix</keyword>
<comment type="catalytic activity">
    <reaction evidence="12">
        <text>L-threonyl-[protein] + ATP = O-phospho-L-threonyl-[protein] + ADP + H(+)</text>
        <dbReference type="Rhea" id="RHEA:46608"/>
        <dbReference type="Rhea" id="RHEA-COMP:11060"/>
        <dbReference type="Rhea" id="RHEA-COMP:11605"/>
        <dbReference type="ChEBI" id="CHEBI:15378"/>
        <dbReference type="ChEBI" id="CHEBI:30013"/>
        <dbReference type="ChEBI" id="CHEBI:30616"/>
        <dbReference type="ChEBI" id="CHEBI:61977"/>
        <dbReference type="ChEBI" id="CHEBI:456216"/>
        <dbReference type="EC" id="2.7.11.1"/>
    </reaction>
</comment>
<dbReference type="InterPro" id="IPR017441">
    <property type="entry name" value="Protein_kinase_ATP_BS"/>
</dbReference>
<dbReference type="GO" id="GO:0004674">
    <property type="term" value="F:protein serine/threonine kinase activity"/>
    <property type="evidence" value="ECO:0007669"/>
    <property type="project" value="UniProtKB-KW"/>
</dbReference>
<evidence type="ECO:0000256" key="15">
    <source>
        <dbReference type="SAM" id="MobiDB-lite"/>
    </source>
</evidence>
<feature type="domain" description="Protein kinase" evidence="17">
    <location>
        <begin position="418"/>
        <end position="694"/>
    </location>
</feature>
<gene>
    <name evidence="18" type="ORF">POTOM_016846</name>
</gene>
<dbReference type="EC" id="2.7.11.1" evidence="3"/>
<dbReference type="FunFam" id="1.10.510.10:FF:000108">
    <property type="entry name" value="L-type lectin-domain containing receptor kinase S.4"/>
    <property type="match status" value="1"/>
</dbReference>
<evidence type="ECO:0000256" key="7">
    <source>
        <dbReference type="ARBA" id="ARBA00022741"/>
    </source>
</evidence>
<evidence type="ECO:0000256" key="12">
    <source>
        <dbReference type="ARBA" id="ARBA00047899"/>
    </source>
</evidence>
<evidence type="ECO:0000256" key="8">
    <source>
        <dbReference type="ARBA" id="ARBA00022777"/>
    </source>
</evidence>
<proteinExistence type="inferred from homology"/>
<dbReference type="InterPro" id="IPR001220">
    <property type="entry name" value="Legume_lectin_dom"/>
</dbReference>
<feature type="transmembrane region" description="Helical" evidence="16">
    <location>
        <begin position="63"/>
        <end position="84"/>
    </location>
</feature>
<dbReference type="PROSITE" id="PS50011">
    <property type="entry name" value="PROTEIN_KINASE_DOM"/>
    <property type="match status" value="1"/>
</dbReference>
<dbReference type="CDD" id="cd06899">
    <property type="entry name" value="lectin_legume_LecRK_Arcelin_ConA"/>
    <property type="match status" value="1"/>
</dbReference>
<keyword evidence="7 14" id="KW-0547">Nucleotide-binding</keyword>
<dbReference type="GO" id="GO:0005524">
    <property type="term" value="F:ATP binding"/>
    <property type="evidence" value="ECO:0007669"/>
    <property type="project" value="UniProtKB-UniRule"/>
</dbReference>
<evidence type="ECO:0000313" key="19">
    <source>
        <dbReference type="Proteomes" id="UP000886885"/>
    </source>
</evidence>
<dbReference type="PROSITE" id="PS00107">
    <property type="entry name" value="PROTEIN_KINASE_ATP"/>
    <property type="match status" value="1"/>
</dbReference>
<feature type="binding site" evidence="14">
    <location>
        <position position="446"/>
    </location>
    <ligand>
        <name>ATP</name>
        <dbReference type="ChEBI" id="CHEBI:30616"/>
    </ligand>
</feature>
<keyword evidence="6" id="KW-0732">Signal</keyword>
<keyword evidence="11" id="KW-0675">Receptor</keyword>
<keyword evidence="8" id="KW-0418">Kinase</keyword>
<accession>A0A8X7ZZD4</accession>
<evidence type="ECO:0000256" key="2">
    <source>
        <dbReference type="ARBA" id="ARBA00010217"/>
    </source>
</evidence>
<evidence type="ECO:0000256" key="1">
    <source>
        <dbReference type="ARBA" id="ARBA00008536"/>
    </source>
</evidence>
<comment type="caution">
    <text evidence="18">The sequence shown here is derived from an EMBL/GenBank/DDBJ whole genome shotgun (WGS) entry which is preliminary data.</text>
</comment>
<evidence type="ECO:0000256" key="3">
    <source>
        <dbReference type="ARBA" id="ARBA00012513"/>
    </source>
</evidence>
<keyword evidence="9 14" id="KW-0067">ATP-binding</keyword>
<evidence type="ECO:0000256" key="14">
    <source>
        <dbReference type="PROSITE-ProRule" id="PRU10141"/>
    </source>
</evidence>
<evidence type="ECO:0000259" key="17">
    <source>
        <dbReference type="PROSITE" id="PS50011"/>
    </source>
</evidence>
<dbReference type="GO" id="GO:0030246">
    <property type="term" value="F:carbohydrate binding"/>
    <property type="evidence" value="ECO:0007669"/>
    <property type="project" value="InterPro"/>
</dbReference>
<dbReference type="OrthoDB" id="1906651at2759"/>
<feature type="compositionally biased region" description="Low complexity" evidence="15">
    <location>
        <begin position="232"/>
        <end position="243"/>
    </location>
</feature>
<keyword evidence="16" id="KW-0812">Transmembrane</keyword>
<comment type="similarity">
    <text evidence="1">In the N-terminal section; belongs to the leguminous lectin family.</text>
</comment>
<evidence type="ECO:0000256" key="9">
    <source>
        <dbReference type="ARBA" id="ARBA00022840"/>
    </source>
</evidence>
<dbReference type="InterPro" id="IPR000719">
    <property type="entry name" value="Prot_kinase_dom"/>
</dbReference>
<feature type="region of interest" description="Disordered" evidence="15">
    <location>
        <begin position="232"/>
        <end position="253"/>
    </location>
</feature>
<evidence type="ECO:0000256" key="6">
    <source>
        <dbReference type="ARBA" id="ARBA00022729"/>
    </source>
</evidence>
<dbReference type="CDD" id="cd14066">
    <property type="entry name" value="STKc_IRAK"/>
    <property type="match status" value="1"/>
</dbReference>
<reference evidence="18" key="1">
    <citation type="journal article" date="2020" name="bioRxiv">
        <title>Hybrid origin of Populus tomentosa Carr. identified through genome sequencing and phylogenomic analysis.</title>
        <authorList>
            <person name="An X."/>
            <person name="Gao K."/>
            <person name="Chen Z."/>
            <person name="Li J."/>
            <person name="Yang X."/>
            <person name="Yang X."/>
            <person name="Zhou J."/>
            <person name="Guo T."/>
            <person name="Zhao T."/>
            <person name="Huang S."/>
            <person name="Miao D."/>
            <person name="Khan W.U."/>
            <person name="Rao P."/>
            <person name="Ye M."/>
            <person name="Lei B."/>
            <person name="Liao W."/>
            <person name="Wang J."/>
            <person name="Ji L."/>
            <person name="Li Y."/>
            <person name="Guo B."/>
            <person name="Mustafa N.S."/>
            <person name="Li S."/>
            <person name="Yun Q."/>
            <person name="Keller S.R."/>
            <person name="Mao J."/>
            <person name="Zhang R."/>
            <person name="Strauss S.H."/>
        </authorList>
    </citation>
    <scope>NUCLEOTIDE SEQUENCE</scope>
    <source>
        <strain evidence="18">GM15</strain>
        <tissue evidence="18">Leaf</tissue>
    </source>
</reference>
<feature type="transmembrane region" description="Helical" evidence="16">
    <location>
        <begin position="358"/>
        <end position="381"/>
    </location>
</feature>
<dbReference type="SMART" id="SM00220">
    <property type="entry name" value="S_TKc"/>
    <property type="match status" value="1"/>
</dbReference>
<name>A0A8X7ZZD4_POPTO</name>
<sequence>MTQVMFSLQFKEAPIGATVLFRYNLRSLLPTILCLVISHEKHSSLSLLASWVATMKNNKKHHLAFLLFPIILFCQPISAIDFVFNGFNSSSVSLYGSAVFESRILTLTNQTSFKIGRALYPEKIPTKAPNSSFVYPFSTSFIFAMAPYKNVLPGHGLVFLFVPFTGIEGASAAQHLGFLNITNDRSPNNHMLGIEFDVFSNQEFNDMNANHVGLDVNSLTSIAAADAGYWADNSRSSSSNGNSSDDDRKSFKEQKLNNGKNYQVWIDYADSLINVTMAPAGMKRPGRPLLNVSLNLSEVFEDEMYVGFTASTGQLVQSHKILAWSFSNSNFSLSERLVTTGLPSFVLPKDPFFRSKGFISGATVGGVLLVVSAATIFWFFIKRRQRKARERAEMEDWELEYWPHRITCQEIEAATKGFSEENVIGIGGNGKVYKGVLPGGTEIAVKRISHENDGMREFLAEISSLGRLKHRSLVGLRGWCKKERGVFMLIYDYMENGSLEKRLFDCDQSKMLSCEERIRILKDVASALLYLHEGWESKVLHRDIKASNVLLDKDMNGRLGDFGLARVHGHGQVPSTTRVVGTIGYMAPEVVRSGRASAQTDMFGFGVLIMEVMCGRRPIEEGKPPLVEWLWKMMMEGKLLHALDERLKARGDQFDEEEVERILHLGLLCAYPDPKLRPTMRQAVKVLEGKNEFNELNEIEIEDMDTYLLKQMKSKDWWADYSRSSNHGSHPTFDEIRRYQSSSMSLSWANTTMEGRASLEGAESGVGRTQIQEHLN</sequence>
<dbReference type="InterPro" id="IPR008271">
    <property type="entry name" value="Ser/Thr_kinase_AS"/>
</dbReference>
<evidence type="ECO:0000256" key="16">
    <source>
        <dbReference type="SAM" id="Phobius"/>
    </source>
</evidence>
<comment type="similarity">
    <text evidence="2">In the C-terminal section; belongs to the protein kinase superfamily. Ser/Thr protein kinase family.</text>
</comment>
<keyword evidence="10 16" id="KW-0472">Membrane</keyword>